<feature type="region of interest" description="Disordered" evidence="1">
    <location>
        <begin position="132"/>
        <end position="174"/>
    </location>
</feature>
<feature type="compositionally biased region" description="Pro residues" evidence="1">
    <location>
        <begin position="16"/>
        <end position="83"/>
    </location>
</feature>
<feature type="region of interest" description="Disordered" evidence="1">
    <location>
        <begin position="1"/>
        <end position="94"/>
    </location>
</feature>
<dbReference type="OrthoDB" id="10591456at2759"/>
<feature type="compositionally biased region" description="Basic and acidic residues" evidence="1">
    <location>
        <begin position="143"/>
        <end position="165"/>
    </location>
</feature>
<dbReference type="PRINTS" id="PR01217">
    <property type="entry name" value="PRICHEXTENSN"/>
</dbReference>
<dbReference type="InParanoid" id="A0A3N4L383"/>
<gene>
    <name evidence="2" type="ORF">P167DRAFT_562761</name>
</gene>
<dbReference type="AlphaFoldDB" id="A0A3N4L383"/>
<sequence length="187" mass="20139">MAPTMCTTTKYNLPFSLPPSPSPSRYPAPPPPTPPPPTPPPPTPPPPTPPPPTPPPPTPPPPTPPPPTPPPPTPPPPTPPPPTQLRHTSRQEQRCARISVAVKLIEQLEVRISGMERNTKETAVIFEGLRESLSLTDTPATSGERKKEKEEAKSGEWRGESGCHEESEESDCEEGVVKKVVVLRVSV</sequence>
<reference evidence="2 3" key="1">
    <citation type="journal article" date="2018" name="Nat. Ecol. Evol.">
        <title>Pezizomycetes genomes reveal the molecular basis of ectomycorrhizal truffle lifestyle.</title>
        <authorList>
            <person name="Murat C."/>
            <person name="Payen T."/>
            <person name="Noel B."/>
            <person name="Kuo A."/>
            <person name="Morin E."/>
            <person name="Chen J."/>
            <person name="Kohler A."/>
            <person name="Krizsan K."/>
            <person name="Balestrini R."/>
            <person name="Da Silva C."/>
            <person name="Montanini B."/>
            <person name="Hainaut M."/>
            <person name="Levati E."/>
            <person name="Barry K.W."/>
            <person name="Belfiori B."/>
            <person name="Cichocki N."/>
            <person name="Clum A."/>
            <person name="Dockter R.B."/>
            <person name="Fauchery L."/>
            <person name="Guy J."/>
            <person name="Iotti M."/>
            <person name="Le Tacon F."/>
            <person name="Lindquist E.A."/>
            <person name="Lipzen A."/>
            <person name="Malagnac F."/>
            <person name="Mello A."/>
            <person name="Molinier V."/>
            <person name="Miyauchi S."/>
            <person name="Poulain J."/>
            <person name="Riccioni C."/>
            <person name="Rubini A."/>
            <person name="Sitrit Y."/>
            <person name="Splivallo R."/>
            <person name="Traeger S."/>
            <person name="Wang M."/>
            <person name="Zifcakova L."/>
            <person name="Wipf D."/>
            <person name="Zambonelli A."/>
            <person name="Paolocci F."/>
            <person name="Nowrousian M."/>
            <person name="Ottonello S."/>
            <person name="Baldrian P."/>
            <person name="Spatafora J.W."/>
            <person name="Henrissat B."/>
            <person name="Nagy L.G."/>
            <person name="Aury J.M."/>
            <person name="Wincker P."/>
            <person name="Grigoriev I.V."/>
            <person name="Bonfante P."/>
            <person name="Martin F.M."/>
        </authorList>
    </citation>
    <scope>NUCLEOTIDE SEQUENCE [LARGE SCALE GENOMIC DNA]</scope>
    <source>
        <strain evidence="2 3">CCBAS932</strain>
    </source>
</reference>
<proteinExistence type="predicted"/>
<dbReference type="Proteomes" id="UP000277580">
    <property type="component" value="Unassembled WGS sequence"/>
</dbReference>
<evidence type="ECO:0000313" key="3">
    <source>
        <dbReference type="Proteomes" id="UP000277580"/>
    </source>
</evidence>
<evidence type="ECO:0000313" key="2">
    <source>
        <dbReference type="EMBL" id="RPB15939.1"/>
    </source>
</evidence>
<evidence type="ECO:0000256" key="1">
    <source>
        <dbReference type="SAM" id="MobiDB-lite"/>
    </source>
</evidence>
<organism evidence="2 3">
    <name type="scientific">Morchella conica CCBAS932</name>
    <dbReference type="NCBI Taxonomy" id="1392247"/>
    <lineage>
        <taxon>Eukaryota</taxon>
        <taxon>Fungi</taxon>
        <taxon>Dikarya</taxon>
        <taxon>Ascomycota</taxon>
        <taxon>Pezizomycotina</taxon>
        <taxon>Pezizomycetes</taxon>
        <taxon>Pezizales</taxon>
        <taxon>Morchellaceae</taxon>
        <taxon>Morchella</taxon>
    </lineage>
</organism>
<dbReference type="STRING" id="1392247.A0A3N4L383"/>
<name>A0A3N4L383_9PEZI</name>
<dbReference type="EMBL" id="ML119111">
    <property type="protein sequence ID" value="RPB15939.1"/>
    <property type="molecule type" value="Genomic_DNA"/>
</dbReference>
<keyword evidence="3" id="KW-1185">Reference proteome</keyword>
<feature type="compositionally biased region" description="Polar residues" evidence="1">
    <location>
        <begin position="1"/>
        <end position="11"/>
    </location>
</feature>
<accession>A0A3N4L383</accession>
<protein>
    <submittedName>
        <fullName evidence="2">Uncharacterized protein</fullName>
    </submittedName>
</protein>